<evidence type="ECO:0000313" key="2">
    <source>
        <dbReference type="EMBL" id="TRY14754.1"/>
    </source>
</evidence>
<keyword evidence="3" id="KW-1185">Reference proteome</keyword>
<reference evidence="3" key="1">
    <citation type="submission" date="2019-07" db="EMBL/GenBank/DDBJ databases">
        <title>Shewanella sp. YLB-08 draft genomic sequence.</title>
        <authorList>
            <person name="Yu L."/>
        </authorList>
    </citation>
    <scope>NUCLEOTIDE SEQUENCE [LARGE SCALE GENOMIC DNA]</scope>
    <source>
        <strain evidence="3">JCM 20706</strain>
    </source>
</reference>
<protein>
    <submittedName>
        <fullName evidence="2">Uncharacterized protein</fullName>
    </submittedName>
</protein>
<feature type="coiled-coil region" evidence="1">
    <location>
        <begin position="295"/>
        <end position="322"/>
    </location>
</feature>
<sequence length="338" mass="38929">MVGKKIWANAKDKHTNKYVIGTEHPLKLYYVWEASKLQKTNPALFDNLQFMSTHRIEDDRRKMHLHTNGFFRYNPNQAPKGSADGDSDSISHMLAIAAITKLSSINFVCGRQSFVVKPTSVDTEQRIQLVSEGKYKYYIPDIVFTFNDDSHWAKRWGNKLAVEVKHTHACEQIKIKDFEGHGIPIVEVSIGSVSIEQKFETKSPNMQQMQEYFEYLCKIFGNQVYGKLLSNPVSLTFHQEAMATKINELNLAEHSHKTLKRKHEALETTVMKQGVDFKHSQGEIDTLRREIDTNISSTNMQKSNMQAEVEKLKLKLFQTESDLQAERSKGWFDKLLGR</sequence>
<dbReference type="AlphaFoldDB" id="A0A553JQK0"/>
<gene>
    <name evidence="2" type="ORF">FN961_08660</name>
</gene>
<dbReference type="Proteomes" id="UP000318126">
    <property type="component" value="Unassembled WGS sequence"/>
</dbReference>
<organism evidence="2 3">
    <name type="scientific">Shewanella hanedai</name>
    <name type="common">Alteromonas hanedai</name>
    <dbReference type="NCBI Taxonomy" id="25"/>
    <lineage>
        <taxon>Bacteria</taxon>
        <taxon>Pseudomonadati</taxon>
        <taxon>Pseudomonadota</taxon>
        <taxon>Gammaproteobacteria</taxon>
        <taxon>Alteromonadales</taxon>
        <taxon>Shewanellaceae</taxon>
        <taxon>Shewanella</taxon>
    </lineage>
</organism>
<dbReference type="EMBL" id="VKGK01000008">
    <property type="protein sequence ID" value="TRY14754.1"/>
    <property type="molecule type" value="Genomic_DNA"/>
</dbReference>
<keyword evidence="1" id="KW-0175">Coiled coil</keyword>
<dbReference type="RefSeq" id="WP_143564153.1">
    <property type="nucleotide sequence ID" value="NZ_BMPL01000006.1"/>
</dbReference>
<evidence type="ECO:0000313" key="3">
    <source>
        <dbReference type="Proteomes" id="UP000318126"/>
    </source>
</evidence>
<evidence type="ECO:0000256" key="1">
    <source>
        <dbReference type="SAM" id="Coils"/>
    </source>
</evidence>
<proteinExistence type="predicted"/>
<accession>A0A553JQK0</accession>
<name>A0A553JQK0_SHEHA</name>
<dbReference type="OrthoDB" id="8613458at2"/>
<comment type="caution">
    <text evidence="2">The sequence shown here is derived from an EMBL/GenBank/DDBJ whole genome shotgun (WGS) entry which is preliminary data.</text>
</comment>